<dbReference type="InterPro" id="IPR035093">
    <property type="entry name" value="RelE/ParE_toxin_dom_sf"/>
</dbReference>
<evidence type="ECO:0000313" key="4">
    <source>
        <dbReference type="Proteomes" id="UP000539350"/>
    </source>
</evidence>
<reference evidence="3 4" key="1">
    <citation type="submission" date="2020-07" db="EMBL/GenBank/DDBJ databases">
        <title>Halieaceae bacterium, F7430, whole genome shotgun sequencing project.</title>
        <authorList>
            <person name="Jiang S."/>
            <person name="Liu Z.W."/>
            <person name="Du Z.J."/>
        </authorList>
    </citation>
    <scope>NUCLEOTIDE SEQUENCE [LARGE SCALE GENOMIC DNA]</scope>
    <source>
        <strain evidence="3 4">F7430</strain>
    </source>
</reference>
<dbReference type="InterPro" id="IPR007712">
    <property type="entry name" value="RelE/ParE_toxin"/>
</dbReference>
<dbReference type="Proteomes" id="UP000539350">
    <property type="component" value="Unassembled WGS sequence"/>
</dbReference>
<dbReference type="EMBL" id="JACFXU010000017">
    <property type="protein sequence ID" value="MBA6414029.1"/>
    <property type="molecule type" value="Genomic_DNA"/>
</dbReference>
<dbReference type="InterPro" id="IPR051803">
    <property type="entry name" value="TA_system_RelE-like_toxin"/>
</dbReference>
<keyword evidence="2" id="KW-1277">Toxin-antitoxin system</keyword>
<dbReference type="Gene3D" id="3.30.2310.20">
    <property type="entry name" value="RelE-like"/>
    <property type="match status" value="1"/>
</dbReference>
<dbReference type="NCBIfam" id="TIGR02385">
    <property type="entry name" value="RelE_StbE"/>
    <property type="match status" value="1"/>
</dbReference>
<gene>
    <name evidence="3" type="ORF">H2508_12995</name>
</gene>
<evidence type="ECO:0000256" key="2">
    <source>
        <dbReference type="ARBA" id="ARBA00022649"/>
    </source>
</evidence>
<proteinExistence type="inferred from homology"/>
<accession>A0A7W2TYB4</accession>
<dbReference type="Pfam" id="PF05016">
    <property type="entry name" value="ParE_toxin"/>
    <property type="match status" value="1"/>
</dbReference>
<comment type="similarity">
    <text evidence="1">Belongs to the RelE toxin family.</text>
</comment>
<evidence type="ECO:0000313" key="3">
    <source>
        <dbReference type="EMBL" id="MBA6414029.1"/>
    </source>
</evidence>
<dbReference type="PANTHER" id="PTHR33755">
    <property type="entry name" value="TOXIN PARE1-RELATED"/>
    <property type="match status" value="1"/>
</dbReference>
<protein>
    <submittedName>
        <fullName evidence="3">Type II toxin-antitoxin system RelE/ParE family toxin</fullName>
    </submittedName>
</protein>
<name>A0A7W2TYB4_9GAMM</name>
<comment type="caution">
    <text evidence="3">The sequence shown here is derived from an EMBL/GenBank/DDBJ whole genome shotgun (WGS) entry which is preliminary data.</text>
</comment>
<sequence length="94" mass="10925">MELLWTPEAVRDREDIYDYIEEDNPLAALALDDLIAERTAVLQDFPRMGRGGRVPDTFELVVHSSYMVVYEIVETQVRILNVVHTARQWPPLQK</sequence>
<keyword evidence="4" id="KW-1185">Reference proteome</keyword>
<evidence type="ECO:0000256" key="1">
    <source>
        <dbReference type="ARBA" id="ARBA00006226"/>
    </source>
</evidence>
<organism evidence="3 4">
    <name type="scientific">Sediminihaliea albiluteola</name>
    <dbReference type="NCBI Taxonomy" id="2758564"/>
    <lineage>
        <taxon>Bacteria</taxon>
        <taxon>Pseudomonadati</taxon>
        <taxon>Pseudomonadota</taxon>
        <taxon>Gammaproteobacteria</taxon>
        <taxon>Cellvibrionales</taxon>
        <taxon>Halieaceae</taxon>
        <taxon>Sediminihaliea</taxon>
    </lineage>
</organism>
<dbReference type="AlphaFoldDB" id="A0A7W2TYB4"/>